<dbReference type="InterPro" id="IPR004302">
    <property type="entry name" value="Cellulose/chitin-bd_N"/>
</dbReference>
<comment type="caution">
    <text evidence="3">The sequence shown here is derived from an EMBL/GenBank/DDBJ whole genome shotgun (WGS) entry which is preliminary data.</text>
</comment>
<name>A0ABS4TSR1_9PSEU</name>
<keyword evidence="4" id="KW-1185">Reference proteome</keyword>
<accession>A0ABS4TSR1</accession>
<dbReference type="Proteomes" id="UP001519332">
    <property type="component" value="Unassembled WGS sequence"/>
</dbReference>
<dbReference type="InterPro" id="IPR051024">
    <property type="entry name" value="GlcNAc_Chitin_IntDeg"/>
</dbReference>
<feature type="domain" description="Chitin-binding type-4" evidence="2">
    <location>
        <begin position="35"/>
        <end position="217"/>
    </location>
</feature>
<keyword evidence="1" id="KW-0732">Signal</keyword>
<dbReference type="PANTHER" id="PTHR34823">
    <property type="entry name" value="GLCNAC-BINDING PROTEIN A"/>
    <property type="match status" value="1"/>
</dbReference>
<dbReference type="Gene3D" id="2.70.50.50">
    <property type="entry name" value="chitin-binding protein cbp21"/>
    <property type="match status" value="1"/>
</dbReference>
<gene>
    <name evidence="3" type="ORF">JOF56_007835</name>
</gene>
<evidence type="ECO:0000256" key="1">
    <source>
        <dbReference type="ARBA" id="ARBA00022729"/>
    </source>
</evidence>
<sequence>MQNRLGRTVLSRALVVLTAAGILMAGLLTGIADAHGSTTDPPSRNYGCWARWGSDFQNPTMATRDPMCWQAWQADSNAMWNWNGLYRENVKGNHQGSIPNGQLCSAGRTQDGRYNSMDTVGAWQMASKSNRFTLTITDQARHGADYIYVYVTRQGFNPATQPLGWGNLERVAQTGKIAPNGTYQVQVNAPGRTGRHVVYTIWQASHLDQSYYFCSDVNFTG</sequence>
<proteinExistence type="predicted"/>
<evidence type="ECO:0000313" key="3">
    <source>
        <dbReference type="EMBL" id="MBP2327450.1"/>
    </source>
</evidence>
<protein>
    <submittedName>
        <fullName evidence="3">Chitin-binding protein</fullName>
    </submittedName>
</protein>
<organism evidence="3 4">
    <name type="scientific">Kibdelosporangium banguiense</name>
    <dbReference type="NCBI Taxonomy" id="1365924"/>
    <lineage>
        <taxon>Bacteria</taxon>
        <taxon>Bacillati</taxon>
        <taxon>Actinomycetota</taxon>
        <taxon>Actinomycetes</taxon>
        <taxon>Pseudonocardiales</taxon>
        <taxon>Pseudonocardiaceae</taxon>
        <taxon>Kibdelosporangium</taxon>
    </lineage>
</organism>
<dbReference type="SUPFAM" id="SSF81296">
    <property type="entry name" value="E set domains"/>
    <property type="match status" value="1"/>
</dbReference>
<dbReference type="EMBL" id="JAGINW010000001">
    <property type="protein sequence ID" value="MBP2327450.1"/>
    <property type="molecule type" value="Genomic_DNA"/>
</dbReference>
<evidence type="ECO:0000313" key="4">
    <source>
        <dbReference type="Proteomes" id="UP001519332"/>
    </source>
</evidence>
<dbReference type="PANTHER" id="PTHR34823:SF1">
    <property type="entry name" value="CHITIN-BINDING TYPE-4 DOMAIN-CONTAINING PROTEIN"/>
    <property type="match status" value="1"/>
</dbReference>
<reference evidence="3 4" key="1">
    <citation type="submission" date="2021-03" db="EMBL/GenBank/DDBJ databases">
        <title>Sequencing the genomes of 1000 actinobacteria strains.</title>
        <authorList>
            <person name="Klenk H.-P."/>
        </authorList>
    </citation>
    <scope>NUCLEOTIDE SEQUENCE [LARGE SCALE GENOMIC DNA]</scope>
    <source>
        <strain evidence="3 4">DSM 46670</strain>
    </source>
</reference>
<evidence type="ECO:0000259" key="2">
    <source>
        <dbReference type="Pfam" id="PF03067"/>
    </source>
</evidence>
<dbReference type="Pfam" id="PF03067">
    <property type="entry name" value="LPMO_10"/>
    <property type="match status" value="1"/>
</dbReference>
<dbReference type="CDD" id="cd21177">
    <property type="entry name" value="LPMO_AA10"/>
    <property type="match status" value="1"/>
</dbReference>
<dbReference type="InterPro" id="IPR014756">
    <property type="entry name" value="Ig_E-set"/>
</dbReference>